<organism evidence="18 19">
    <name type="scientific">Celeribacter neptunius</name>
    <dbReference type="NCBI Taxonomy" id="588602"/>
    <lineage>
        <taxon>Bacteria</taxon>
        <taxon>Pseudomonadati</taxon>
        <taxon>Pseudomonadota</taxon>
        <taxon>Alphaproteobacteria</taxon>
        <taxon>Rhodobacterales</taxon>
        <taxon>Roseobacteraceae</taxon>
        <taxon>Celeribacter</taxon>
    </lineage>
</organism>
<dbReference type="SMART" id="SM00387">
    <property type="entry name" value="HATPase_c"/>
    <property type="match status" value="1"/>
</dbReference>
<keyword evidence="13" id="KW-0902">Two-component regulatory system</keyword>
<feature type="transmembrane region" description="Helical" evidence="15">
    <location>
        <begin position="160"/>
        <end position="179"/>
    </location>
</feature>
<comment type="catalytic activity">
    <reaction evidence="1">
        <text>ATP + protein L-histidine = ADP + protein N-phospho-L-histidine.</text>
        <dbReference type="EC" id="2.7.13.3"/>
    </reaction>
</comment>
<dbReference type="PROSITE" id="PS50109">
    <property type="entry name" value="HIS_KIN"/>
    <property type="match status" value="1"/>
</dbReference>
<keyword evidence="8 15" id="KW-0812">Transmembrane</keyword>
<dbReference type="EC" id="2.7.13.3" evidence="3"/>
<dbReference type="EMBL" id="FORH01000001">
    <property type="protein sequence ID" value="SFI73101.1"/>
    <property type="molecule type" value="Genomic_DNA"/>
</dbReference>
<protein>
    <recommendedName>
        <fullName evidence="3">histidine kinase</fullName>
        <ecNumber evidence="3">2.7.13.3</ecNumber>
    </recommendedName>
</protein>
<dbReference type="RefSeq" id="WP_090057409.1">
    <property type="nucleotide sequence ID" value="NZ_FORH01000001.1"/>
</dbReference>
<keyword evidence="5" id="KW-0997">Cell inner membrane</keyword>
<dbReference type="SMART" id="SM00304">
    <property type="entry name" value="HAMP"/>
    <property type="match status" value="1"/>
</dbReference>
<evidence type="ECO:0000256" key="14">
    <source>
        <dbReference type="ARBA" id="ARBA00023136"/>
    </source>
</evidence>
<evidence type="ECO:0000256" key="11">
    <source>
        <dbReference type="ARBA" id="ARBA00022840"/>
    </source>
</evidence>
<evidence type="ECO:0000313" key="18">
    <source>
        <dbReference type="EMBL" id="SFI73101.1"/>
    </source>
</evidence>
<dbReference type="PROSITE" id="PS50885">
    <property type="entry name" value="HAMP"/>
    <property type="match status" value="1"/>
</dbReference>
<dbReference type="InterPro" id="IPR003594">
    <property type="entry name" value="HATPase_dom"/>
</dbReference>
<dbReference type="GO" id="GO:0005524">
    <property type="term" value="F:ATP binding"/>
    <property type="evidence" value="ECO:0007669"/>
    <property type="project" value="UniProtKB-KW"/>
</dbReference>
<evidence type="ECO:0000313" key="19">
    <source>
        <dbReference type="Proteomes" id="UP000199630"/>
    </source>
</evidence>
<feature type="domain" description="HAMP" evidence="17">
    <location>
        <begin position="180"/>
        <end position="231"/>
    </location>
</feature>
<dbReference type="InterPro" id="IPR036097">
    <property type="entry name" value="HisK_dim/P_sf"/>
</dbReference>
<keyword evidence="12 15" id="KW-1133">Transmembrane helix</keyword>
<evidence type="ECO:0000256" key="4">
    <source>
        <dbReference type="ARBA" id="ARBA00022475"/>
    </source>
</evidence>
<dbReference type="InterPro" id="IPR036890">
    <property type="entry name" value="HATPase_C_sf"/>
</dbReference>
<evidence type="ECO:0000256" key="10">
    <source>
        <dbReference type="ARBA" id="ARBA00022777"/>
    </source>
</evidence>
<dbReference type="Pfam" id="PF00512">
    <property type="entry name" value="HisKA"/>
    <property type="match status" value="1"/>
</dbReference>
<reference evidence="19" key="1">
    <citation type="submission" date="2016-10" db="EMBL/GenBank/DDBJ databases">
        <authorList>
            <person name="Varghese N."/>
            <person name="Submissions S."/>
        </authorList>
    </citation>
    <scope>NUCLEOTIDE SEQUENCE [LARGE SCALE GENOMIC DNA]</scope>
    <source>
        <strain evidence="19">DSM 26471</strain>
    </source>
</reference>
<dbReference type="InterPro" id="IPR005467">
    <property type="entry name" value="His_kinase_dom"/>
</dbReference>
<dbReference type="SUPFAM" id="SSF47384">
    <property type="entry name" value="Homodimeric domain of signal transducing histidine kinase"/>
    <property type="match status" value="1"/>
</dbReference>
<evidence type="ECO:0000259" key="17">
    <source>
        <dbReference type="PROSITE" id="PS50885"/>
    </source>
</evidence>
<evidence type="ECO:0000256" key="6">
    <source>
        <dbReference type="ARBA" id="ARBA00022553"/>
    </source>
</evidence>
<dbReference type="Pfam" id="PF02518">
    <property type="entry name" value="HATPase_c"/>
    <property type="match status" value="1"/>
</dbReference>
<keyword evidence="4" id="KW-1003">Cell membrane</keyword>
<feature type="transmembrane region" description="Helical" evidence="15">
    <location>
        <begin position="14"/>
        <end position="37"/>
    </location>
</feature>
<keyword evidence="11" id="KW-0067">ATP-binding</keyword>
<evidence type="ECO:0000256" key="7">
    <source>
        <dbReference type="ARBA" id="ARBA00022679"/>
    </source>
</evidence>
<evidence type="ECO:0000256" key="12">
    <source>
        <dbReference type="ARBA" id="ARBA00022989"/>
    </source>
</evidence>
<evidence type="ECO:0000256" key="8">
    <source>
        <dbReference type="ARBA" id="ARBA00022692"/>
    </source>
</evidence>
<dbReference type="Gene3D" id="3.30.565.10">
    <property type="entry name" value="Histidine kinase-like ATPase, C-terminal domain"/>
    <property type="match status" value="1"/>
</dbReference>
<keyword evidence="6" id="KW-0597">Phosphoprotein</keyword>
<dbReference type="InterPro" id="IPR004358">
    <property type="entry name" value="Sig_transdc_His_kin-like_C"/>
</dbReference>
<dbReference type="GO" id="GO:0005886">
    <property type="term" value="C:plasma membrane"/>
    <property type="evidence" value="ECO:0007669"/>
    <property type="project" value="UniProtKB-SubCell"/>
</dbReference>
<dbReference type="PRINTS" id="PR00344">
    <property type="entry name" value="BCTRLSENSOR"/>
</dbReference>
<keyword evidence="9" id="KW-0547">Nucleotide-binding</keyword>
<evidence type="ECO:0000259" key="16">
    <source>
        <dbReference type="PROSITE" id="PS50109"/>
    </source>
</evidence>
<dbReference type="GO" id="GO:0000155">
    <property type="term" value="F:phosphorelay sensor kinase activity"/>
    <property type="evidence" value="ECO:0007669"/>
    <property type="project" value="InterPro"/>
</dbReference>
<evidence type="ECO:0000256" key="1">
    <source>
        <dbReference type="ARBA" id="ARBA00000085"/>
    </source>
</evidence>
<dbReference type="SMART" id="SM00388">
    <property type="entry name" value="HisKA"/>
    <property type="match status" value="1"/>
</dbReference>
<dbReference type="PANTHER" id="PTHR44936">
    <property type="entry name" value="SENSOR PROTEIN CREC"/>
    <property type="match status" value="1"/>
</dbReference>
<keyword evidence="7" id="KW-0808">Transferase</keyword>
<comment type="subcellular location">
    <subcellularLocation>
        <location evidence="2">Cell inner membrane</location>
        <topology evidence="2">Multi-pass membrane protein</topology>
    </subcellularLocation>
</comment>
<dbReference type="Gene3D" id="1.10.287.130">
    <property type="match status" value="1"/>
</dbReference>
<dbReference type="PANTHER" id="PTHR44936:SF5">
    <property type="entry name" value="SENSOR HISTIDINE KINASE ENVZ"/>
    <property type="match status" value="1"/>
</dbReference>
<dbReference type="OrthoDB" id="9804645at2"/>
<dbReference type="CDD" id="cd00082">
    <property type="entry name" value="HisKA"/>
    <property type="match status" value="1"/>
</dbReference>
<dbReference type="STRING" id="588602.SAMN04487991_0724"/>
<evidence type="ECO:0000256" key="9">
    <source>
        <dbReference type="ARBA" id="ARBA00022741"/>
    </source>
</evidence>
<dbReference type="InterPro" id="IPR003661">
    <property type="entry name" value="HisK_dim/P_dom"/>
</dbReference>
<dbReference type="InterPro" id="IPR003660">
    <property type="entry name" value="HAMP_dom"/>
</dbReference>
<sequence length="443" mass="48727">MFFDWLKKYMPRGIYGRGALILLVPVVVIQLVVMITFSQRYFEDITRQLSSGVVAEIGLYVVAVGEIPPEDLPGALEILDDQLGFVSTLGAGAQVQDRRPWYDISARVIGDELHKAVPGVEGIDVGSDPRRVVTSILTGNGRLVIDFPRRRASASNPHQLMVWTAFTGLVMTLIAFVFLRNQLRPIRQLARAAEAFGRGESRPYRPAGAIEVRSAGAAFLNMRARLERQIEQRTLMLSGVSHDLRTPLTRIRLGLSMLDVPKADADELKAMQRDLDEMERLIDAFLDFARADATEEPSRVTLQALIDGAVDRSERAGRPVAIGEMPDQPVTLMGRPDALARALDNLLSNARRYGTQTRVSLRLFERAAVISVEDDGPGIGPEDRERALQPFVRLDAARNQNRGSGVGLGLAIARDVARRHGGTLRLEASTELGGLKADLVLAR</sequence>
<keyword evidence="14 15" id="KW-0472">Membrane</keyword>
<keyword evidence="10 18" id="KW-0418">Kinase</keyword>
<keyword evidence="19" id="KW-1185">Reference proteome</keyword>
<proteinExistence type="predicted"/>
<dbReference type="SUPFAM" id="SSF55874">
    <property type="entry name" value="ATPase domain of HSP90 chaperone/DNA topoisomerase II/histidine kinase"/>
    <property type="match status" value="1"/>
</dbReference>
<evidence type="ECO:0000256" key="13">
    <source>
        <dbReference type="ARBA" id="ARBA00023012"/>
    </source>
</evidence>
<name>A0A1I3KKS0_9RHOB</name>
<dbReference type="Pfam" id="PF00672">
    <property type="entry name" value="HAMP"/>
    <property type="match status" value="1"/>
</dbReference>
<gene>
    <name evidence="18" type="ORF">SAMN04487991_0724</name>
</gene>
<evidence type="ECO:0000256" key="5">
    <source>
        <dbReference type="ARBA" id="ARBA00022519"/>
    </source>
</evidence>
<evidence type="ECO:0000256" key="3">
    <source>
        <dbReference type="ARBA" id="ARBA00012438"/>
    </source>
</evidence>
<evidence type="ECO:0000256" key="15">
    <source>
        <dbReference type="SAM" id="Phobius"/>
    </source>
</evidence>
<dbReference type="InterPro" id="IPR050980">
    <property type="entry name" value="2C_sensor_his_kinase"/>
</dbReference>
<dbReference type="Proteomes" id="UP000199630">
    <property type="component" value="Unassembled WGS sequence"/>
</dbReference>
<dbReference type="Gene3D" id="6.10.340.10">
    <property type="match status" value="1"/>
</dbReference>
<accession>A0A1I3KKS0</accession>
<feature type="domain" description="Histidine kinase" evidence="16">
    <location>
        <begin position="239"/>
        <end position="443"/>
    </location>
</feature>
<evidence type="ECO:0000256" key="2">
    <source>
        <dbReference type="ARBA" id="ARBA00004429"/>
    </source>
</evidence>
<dbReference type="AlphaFoldDB" id="A0A1I3KKS0"/>